<evidence type="ECO:0000256" key="2">
    <source>
        <dbReference type="ARBA" id="ARBA00004162"/>
    </source>
</evidence>
<dbReference type="STRING" id="364199.SAMN04489858_101292"/>
<evidence type="ECO:0000313" key="12">
    <source>
        <dbReference type="Proteomes" id="UP000199180"/>
    </source>
</evidence>
<evidence type="ECO:0000256" key="10">
    <source>
        <dbReference type="RuleBase" id="RU364125"/>
    </source>
</evidence>
<dbReference type="EMBL" id="FOHO01000001">
    <property type="protein sequence ID" value="SES72277.1"/>
    <property type="molecule type" value="Genomic_DNA"/>
</dbReference>
<organism evidence="11 12">
    <name type="scientific">Paracoccus homiensis</name>
    <dbReference type="NCBI Taxonomy" id="364199"/>
    <lineage>
        <taxon>Bacteria</taxon>
        <taxon>Pseudomonadati</taxon>
        <taxon>Pseudomonadota</taxon>
        <taxon>Alphaproteobacteria</taxon>
        <taxon>Rhodobacterales</taxon>
        <taxon>Paracoccaceae</taxon>
        <taxon>Paracoccus</taxon>
    </lineage>
</organism>
<evidence type="ECO:0000256" key="7">
    <source>
        <dbReference type="ARBA" id="ARBA00022779"/>
    </source>
</evidence>
<dbReference type="GO" id="GO:0009425">
    <property type="term" value="C:bacterial-type flagellum basal body"/>
    <property type="evidence" value="ECO:0007669"/>
    <property type="project" value="InterPro"/>
</dbReference>
<dbReference type="Proteomes" id="UP000199180">
    <property type="component" value="Unassembled WGS sequence"/>
</dbReference>
<evidence type="ECO:0000256" key="4">
    <source>
        <dbReference type="ARBA" id="ARBA00022475"/>
    </source>
</evidence>
<keyword evidence="8 10" id="KW-1133">Transmembrane helix</keyword>
<evidence type="ECO:0000256" key="9">
    <source>
        <dbReference type="ARBA" id="ARBA00023136"/>
    </source>
</evidence>
<keyword evidence="5 10" id="KW-0145">Chemotaxis</keyword>
<evidence type="ECO:0000256" key="3">
    <source>
        <dbReference type="ARBA" id="ARBA00008281"/>
    </source>
</evidence>
<dbReference type="InterPro" id="IPR005503">
    <property type="entry name" value="FliL"/>
</dbReference>
<dbReference type="Pfam" id="PF03748">
    <property type="entry name" value="FliL"/>
    <property type="match status" value="1"/>
</dbReference>
<reference evidence="11 12" key="1">
    <citation type="submission" date="2016-10" db="EMBL/GenBank/DDBJ databases">
        <authorList>
            <person name="de Groot N.N."/>
        </authorList>
    </citation>
    <scope>NUCLEOTIDE SEQUENCE [LARGE SCALE GENOMIC DNA]</scope>
    <source>
        <strain evidence="11 12">DSM 17862</strain>
    </source>
</reference>
<evidence type="ECO:0000313" key="11">
    <source>
        <dbReference type="EMBL" id="SES72277.1"/>
    </source>
</evidence>
<dbReference type="RefSeq" id="WP_090731915.1">
    <property type="nucleotide sequence ID" value="NZ_CP177219.1"/>
</dbReference>
<keyword evidence="11" id="KW-0966">Cell projection</keyword>
<dbReference type="GO" id="GO:0071973">
    <property type="term" value="P:bacterial-type flagellum-dependent cell motility"/>
    <property type="evidence" value="ECO:0007669"/>
    <property type="project" value="InterPro"/>
</dbReference>
<keyword evidence="11" id="KW-0969">Cilium</keyword>
<evidence type="ECO:0000256" key="5">
    <source>
        <dbReference type="ARBA" id="ARBA00022500"/>
    </source>
</evidence>
<dbReference type="OrthoDB" id="7619358at2"/>
<keyword evidence="7 10" id="KW-0283">Flagellar rotation</keyword>
<sequence>MTDIAVSAGDEPEKKPRKLLLPVLALALGAAGFGSTYLGLWSPAALMKPAEKPHAVQAPAVTFVTVPTVDVPLPGGAYRGVVLSAVIETDQAHAETVTHLMPRVLDAFTTFLSSVDPAAYGKRGVLEIIRAELITRTRYVLGEEPVKDLLITEFRFK</sequence>
<keyword evidence="4" id="KW-1003">Cell membrane</keyword>
<accession>A0A1H9YT62</accession>
<keyword evidence="9 10" id="KW-0472">Membrane</keyword>
<dbReference type="GO" id="GO:0006935">
    <property type="term" value="P:chemotaxis"/>
    <property type="evidence" value="ECO:0007669"/>
    <property type="project" value="UniProtKB-KW"/>
</dbReference>
<evidence type="ECO:0000256" key="8">
    <source>
        <dbReference type="ARBA" id="ARBA00022989"/>
    </source>
</evidence>
<dbReference type="GO" id="GO:0005886">
    <property type="term" value="C:plasma membrane"/>
    <property type="evidence" value="ECO:0007669"/>
    <property type="project" value="UniProtKB-SubCell"/>
</dbReference>
<evidence type="ECO:0000256" key="1">
    <source>
        <dbReference type="ARBA" id="ARBA00002254"/>
    </source>
</evidence>
<keyword evidence="12" id="KW-1185">Reference proteome</keyword>
<keyword evidence="6 10" id="KW-0812">Transmembrane</keyword>
<protein>
    <recommendedName>
        <fullName evidence="10">Flagellar protein FliL</fullName>
    </recommendedName>
</protein>
<name>A0A1H9YT62_9RHOB</name>
<evidence type="ECO:0000256" key="6">
    <source>
        <dbReference type="ARBA" id="ARBA00022692"/>
    </source>
</evidence>
<proteinExistence type="inferred from homology"/>
<gene>
    <name evidence="11" type="ORF">SAMN04489858_101292</name>
</gene>
<comment type="similarity">
    <text evidence="3 10">Belongs to the FliL family.</text>
</comment>
<feature type="transmembrane region" description="Helical" evidence="10">
    <location>
        <begin position="20"/>
        <end position="40"/>
    </location>
</feature>
<dbReference type="AlphaFoldDB" id="A0A1H9YT62"/>
<comment type="function">
    <text evidence="1 10">Controls the rotational direction of flagella during chemotaxis.</text>
</comment>
<comment type="subcellular location">
    <subcellularLocation>
        <location evidence="10">Cell inner membrane</location>
    </subcellularLocation>
    <subcellularLocation>
        <location evidence="2">Cell membrane</location>
        <topology evidence="2">Single-pass membrane protein</topology>
    </subcellularLocation>
</comment>
<keyword evidence="10" id="KW-0997">Cell inner membrane</keyword>
<keyword evidence="11" id="KW-0282">Flagellum</keyword>